<dbReference type="InterPro" id="IPR014517">
    <property type="entry name" value="ArsR_tscrpt_regulator"/>
</dbReference>
<proteinExistence type="predicted"/>
<evidence type="ECO:0000313" key="2">
    <source>
        <dbReference type="Proteomes" id="UP001143747"/>
    </source>
</evidence>
<name>A0A9Q4KV92_9EURY</name>
<dbReference type="Pfam" id="PF09824">
    <property type="entry name" value="ArsR"/>
    <property type="match status" value="1"/>
</dbReference>
<gene>
    <name evidence="1" type="ORF">L0665_05410</name>
</gene>
<accession>A0A9Q4KV92</accession>
<keyword evidence="2" id="KW-1185">Reference proteome</keyword>
<dbReference type="AlphaFoldDB" id="A0A9Q4KV92"/>
<dbReference type="EMBL" id="JAKELO010000002">
    <property type="protein sequence ID" value="MDE4908046.1"/>
    <property type="molecule type" value="Genomic_DNA"/>
</dbReference>
<reference evidence="1" key="1">
    <citation type="submission" date="2022-01" db="EMBL/GenBank/DDBJ databases">
        <title>Draft genome of Methanogenium marinum DSM 15558.</title>
        <authorList>
            <person name="Chen S.-C."/>
            <person name="You Y.-T."/>
        </authorList>
    </citation>
    <scope>NUCLEOTIDE SEQUENCE</scope>
    <source>
        <strain evidence="1">DSM 15558</strain>
    </source>
</reference>
<sequence>MTGHNRIVNDPLELVPLIVTFNNSNFKRAYDLLTKQWMTEEEICAEIGPECVAECLGLLMKGNLIEEQWRMPQPGERPSKEYKTTYSRFRAGFQCSMEDLGDILYISTSTDEELRGMVDNIEQDVRSGITSYNDLARKYKVSPVYVKGLAKRMPNLDVKGQGLVLLDESR</sequence>
<evidence type="ECO:0000313" key="1">
    <source>
        <dbReference type="EMBL" id="MDE4908046.1"/>
    </source>
</evidence>
<protein>
    <submittedName>
        <fullName evidence="1">ArsR family transcriptional regulator</fullName>
    </submittedName>
</protein>
<comment type="caution">
    <text evidence="1">The sequence shown here is derived from an EMBL/GenBank/DDBJ whole genome shotgun (WGS) entry which is preliminary data.</text>
</comment>
<dbReference type="RefSeq" id="WP_274924684.1">
    <property type="nucleotide sequence ID" value="NZ_JAKELO010000002.1"/>
</dbReference>
<organism evidence="1 2">
    <name type="scientific">Methanogenium marinum</name>
    <dbReference type="NCBI Taxonomy" id="348610"/>
    <lineage>
        <taxon>Archaea</taxon>
        <taxon>Methanobacteriati</taxon>
        <taxon>Methanobacteriota</taxon>
        <taxon>Stenosarchaea group</taxon>
        <taxon>Methanomicrobia</taxon>
        <taxon>Methanomicrobiales</taxon>
        <taxon>Methanomicrobiaceae</taxon>
        <taxon>Methanogenium</taxon>
    </lineage>
</organism>
<dbReference type="Proteomes" id="UP001143747">
    <property type="component" value="Unassembled WGS sequence"/>
</dbReference>